<dbReference type="SUPFAM" id="SSF51735">
    <property type="entry name" value="NAD(P)-binding Rossmann-fold domains"/>
    <property type="match status" value="1"/>
</dbReference>
<dbReference type="STRING" id="1081104.A0A167R073"/>
<evidence type="ECO:0000313" key="4">
    <source>
        <dbReference type="EMBL" id="OAA58151.1"/>
    </source>
</evidence>
<dbReference type="PROSITE" id="PS00061">
    <property type="entry name" value="ADH_SHORT"/>
    <property type="match status" value="1"/>
</dbReference>
<dbReference type="GeneID" id="30022982"/>
<gene>
    <name evidence="4" type="ORF">ISF_06690</name>
</gene>
<evidence type="ECO:0000256" key="1">
    <source>
        <dbReference type="ARBA" id="ARBA00006484"/>
    </source>
</evidence>
<dbReference type="InterPro" id="IPR020904">
    <property type="entry name" value="Sc_DH/Rdtase_CS"/>
</dbReference>
<organism evidence="4 5">
    <name type="scientific">Cordyceps fumosorosea (strain ARSEF 2679)</name>
    <name type="common">Isaria fumosorosea</name>
    <dbReference type="NCBI Taxonomy" id="1081104"/>
    <lineage>
        <taxon>Eukaryota</taxon>
        <taxon>Fungi</taxon>
        <taxon>Dikarya</taxon>
        <taxon>Ascomycota</taxon>
        <taxon>Pezizomycotina</taxon>
        <taxon>Sordariomycetes</taxon>
        <taxon>Hypocreomycetidae</taxon>
        <taxon>Hypocreales</taxon>
        <taxon>Cordycipitaceae</taxon>
        <taxon>Cordyceps</taxon>
    </lineage>
</organism>
<evidence type="ECO:0000256" key="3">
    <source>
        <dbReference type="ARBA" id="ARBA00023002"/>
    </source>
</evidence>
<dbReference type="Pfam" id="PF13561">
    <property type="entry name" value="adh_short_C2"/>
    <property type="match status" value="1"/>
</dbReference>
<comment type="caution">
    <text evidence="4">The sequence shown here is derived from an EMBL/GenBank/DDBJ whole genome shotgun (WGS) entry which is preliminary data.</text>
</comment>
<evidence type="ECO:0000313" key="5">
    <source>
        <dbReference type="Proteomes" id="UP000076744"/>
    </source>
</evidence>
<evidence type="ECO:0000256" key="2">
    <source>
        <dbReference type="ARBA" id="ARBA00022857"/>
    </source>
</evidence>
<sequence>MSMTDKVIAVTGGASGIGLATAKMLADRGAIVCIADVDVTALETAQAFFQSQSPTGTAERFSVTRVDVSDRAAVDGWIQGIVALFGQLDGAANVAGVIGRSHAAGTLADLEDDEWDRLMNVNLKGCMHCLRAELRSIVDGGSIVNVASIHGTNAMALHAAYGASKHGVVGLTSAAAKENGGREVRVNAVAPGAIYTPMMQQSLVQLGLDPAEPASDLSAIRRQGRPEEVASVICFLLGPESSYVTGAVYPVDGGWL</sequence>
<proteinExistence type="inferred from homology"/>
<dbReference type="RefSeq" id="XP_018702334.1">
    <property type="nucleotide sequence ID" value="XM_018850294.1"/>
</dbReference>
<dbReference type="InterPro" id="IPR002347">
    <property type="entry name" value="SDR_fam"/>
</dbReference>
<protein>
    <submittedName>
        <fullName evidence="4">NAD(P)-binding domain protein</fullName>
    </submittedName>
</protein>
<keyword evidence="3" id="KW-0560">Oxidoreductase</keyword>
<dbReference type="EMBL" id="AZHB01000018">
    <property type="protein sequence ID" value="OAA58151.1"/>
    <property type="molecule type" value="Genomic_DNA"/>
</dbReference>
<comment type="similarity">
    <text evidence="1">Belongs to the short-chain dehydrogenases/reductases (SDR) family.</text>
</comment>
<keyword evidence="5" id="KW-1185">Reference proteome</keyword>
<reference evidence="4 5" key="1">
    <citation type="journal article" date="2016" name="Genome Biol. Evol.">
        <title>Divergent and convergent evolution of fungal pathogenicity.</title>
        <authorList>
            <person name="Shang Y."/>
            <person name="Xiao G."/>
            <person name="Zheng P."/>
            <person name="Cen K."/>
            <person name="Zhan S."/>
            <person name="Wang C."/>
        </authorList>
    </citation>
    <scope>NUCLEOTIDE SEQUENCE [LARGE SCALE GENOMIC DNA]</scope>
    <source>
        <strain evidence="4 5">ARSEF 2679</strain>
    </source>
</reference>
<dbReference type="PRINTS" id="PR00080">
    <property type="entry name" value="SDRFAMILY"/>
</dbReference>
<dbReference type="Proteomes" id="UP000076744">
    <property type="component" value="Unassembled WGS sequence"/>
</dbReference>
<dbReference type="PRINTS" id="PR00081">
    <property type="entry name" value="GDHRDH"/>
</dbReference>
<dbReference type="GO" id="GO:0016491">
    <property type="term" value="F:oxidoreductase activity"/>
    <property type="evidence" value="ECO:0007669"/>
    <property type="project" value="UniProtKB-KW"/>
</dbReference>
<keyword evidence="2" id="KW-0521">NADP</keyword>
<dbReference type="CDD" id="cd05233">
    <property type="entry name" value="SDR_c"/>
    <property type="match status" value="1"/>
</dbReference>
<dbReference type="OrthoDB" id="1669814at2759"/>
<dbReference type="AlphaFoldDB" id="A0A167R073"/>
<name>A0A167R073_CORFA</name>
<accession>A0A167R073</accession>
<dbReference type="Gene3D" id="3.40.50.720">
    <property type="entry name" value="NAD(P)-binding Rossmann-like Domain"/>
    <property type="match status" value="1"/>
</dbReference>
<dbReference type="InterPro" id="IPR036291">
    <property type="entry name" value="NAD(P)-bd_dom_sf"/>
</dbReference>
<dbReference type="PANTHER" id="PTHR24321:SF8">
    <property type="entry name" value="ESTRADIOL 17-BETA-DEHYDROGENASE 8-RELATED"/>
    <property type="match status" value="1"/>
</dbReference>
<dbReference type="PANTHER" id="PTHR24321">
    <property type="entry name" value="DEHYDROGENASES, SHORT CHAIN"/>
    <property type="match status" value="1"/>
</dbReference>
<dbReference type="FunFam" id="3.40.50.720:FF:000084">
    <property type="entry name" value="Short-chain dehydrogenase reductase"/>
    <property type="match status" value="1"/>
</dbReference>